<evidence type="ECO:0000313" key="7">
    <source>
        <dbReference type="EMBL" id="MFB9326440.1"/>
    </source>
</evidence>
<sequence length="478" mass="53434">MFSVLIVDDESWVVESLKASVEWENYGFEIVGEAYSGLDAMEQIVGKRPDVVFTDIRMPGMTGLQLIKQGMESDNPPVFVVVSGHAEFAYAQRALNYGAAAYCLKPYDEREIIDVLLKLKKKLEMSRSMSDITLLQLIGEGTEASCALLKRACEQRGFRLDGPGGGAAAACIGGSGEWLAGERTLAIRIGKQRMLHLLPYDRLEHALSRLGGVLPEGMMGIGVSFRIGEYERIKEAVDCAVLRANQYFVTGTPGIYHEREGANAAVHELMKKISLSMAGKDLPALHAAFDEAVRLFGQGSLTIRQAFHFYNMTIAFLQRAEEDQREGLLLGYEQLMEAFPNVTEMIAYLRSLSMKSINEAMPAETVQTSNETMAAMLAYVKANYDKDISIQSLAQRYYIHPNYVSQLFKKEVGETFTAYMTRLRIARACELLATTNLMVTEIAERVGYGDYYYFTRIFKKATSHTPTQYRDRSAMSKL</sequence>
<evidence type="ECO:0000256" key="4">
    <source>
        <dbReference type="PROSITE-ProRule" id="PRU00169"/>
    </source>
</evidence>
<dbReference type="EMBL" id="JBHMDO010000018">
    <property type="protein sequence ID" value="MFB9326440.1"/>
    <property type="molecule type" value="Genomic_DNA"/>
</dbReference>
<protein>
    <submittedName>
        <fullName evidence="7">Response regulator</fullName>
    </submittedName>
</protein>
<dbReference type="PROSITE" id="PS00041">
    <property type="entry name" value="HTH_ARAC_FAMILY_1"/>
    <property type="match status" value="1"/>
</dbReference>
<dbReference type="SUPFAM" id="SSF46689">
    <property type="entry name" value="Homeodomain-like"/>
    <property type="match status" value="2"/>
</dbReference>
<feature type="modified residue" description="4-aspartylphosphate" evidence="4">
    <location>
        <position position="55"/>
    </location>
</feature>
<dbReference type="PRINTS" id="PR00032">
    <property type="entry name" value="HTHARAC"/>
</dbReference>
<evidence type="ECO:0000256" key="3">
    <source>
        <dbReference type="ARBA" id="ARBA00023163"/>
    </source>
</evidence>
<keyword evidence="2" id="KW-0238">DNA-binding</keyword>
<dbReference type="Gene3D" id="3.40.50.2300">
    <property type="match status" value="1"/>
</dbReference>
<dbReference type="SMART" id="SM00448">
    <property type="entry name" value="REC"/>
    <property type="match status" value="1"/>
</dbReference>
<name>A0ABV5KMI7_9BACL</name>
<dbReference type="SUPFAM" id="SSF52172">
    <property type="entry name" value="CheY-like"/>
    <property type="match status" value="1"/>
</dbReference>
<dbReference type="InterPro" id="IPR020449">
    <property type="entry name" value="Tscrpt_reg_AraC-type_HTH"/>
</dbReference>
<keyword evidence="4" id="KW-0597">Phosphoprotein</keyword>
<dbReference type="PANTHER" id="PTHR43280">
    <property type="entry name" value="ARAC-FAMILY TRANSCRIPTIONAL REGULATOR"/>
    <property type="match status" value="1"/>
</dbReference>
<dbReference type="Proteomes" id="UP001589747">
    <property type="component" value="Unassembled WGS sequence"/>
</dbReference>
<reference evidence="7 8" key="1">
    <citation type="submission" date="2024-09" db="EMBL/GenBank/DDBJ databases">
        <authorList>
            <person name="Sun Q."/>
            <person name="Mori K."/>
        </authorList>
    </citation>
    <scope>NUCLEOTIDE SEQUENCE [LARGE SCALE GENOMIC DNA]</scope>
    <source>
        <strain evidence="7 8">TISTR 2452</strain>
    </source>
</reference>
<dbReference type="Pfam" id="PF00072">
    <property type="entry name" value="Response_reg"/>
    <property type="match status" value="1"/>
</dbReference>
<evidence type="ECO:0000259" key="5">
    <source>
        <dbReference type="PROSITE" id="PS01124"/>
    </source>
</evidence>
<dbReference type="InterPro" id="IPR011006">
    <property type="entry name" value="CheY-like_superfamily"/>
</dbReference>
<evidence type="ECO:0000313" key="8">
    <source>
        <dbReference type="Proteomes" id="UP001589747"/>
    </source>
</evidence>
<dbReference type="Pfam" id="PF12833">
    <property type="entry name" value="HTH_18"/>
    <property type="match status" value="1"/>
</dbReference>
<comment type="caution">
    <text evidence="7">The sequence shown here is derived from an EMBL/GenBank/DDBJ whole genome shotgun (WGS) entry which is preliminary data.</text>
</comment>
<evidence type="ECO:0000259" key="6">
    <source>
        <dbReference type="PROSITE" id="PS50110"/>
    </source>
</evidence>
<feature type="domain" description="HTH araC/xylS-type" evidence="5">
    <location>
        <begin position="374"/>
        <end position="472"/>
    </location>
</feature>
<accession>A0ABV5KMI7</accession>
<organism evidence="7 8">
    <name type="scientific">Paenibacillus aurantiacus</name>
    <dbReference type="NCBI Taxonomy" id="1936118"/>
    <lineage>
        <taxon>Bacteria</taxon>
        <taxon>Bacillati</taxon>
        <taxon>Bacillota</taxon>
        <taxon>Bacilli</taxon>
        <taxon>Bacillales</taxon>
        <taxon>Paenibacillaceae</taxon>
        <taxon>Paenibacillus</taxon>
    </lineage>
</organism>
<dbReference type="PROSITE" id="PS50110">
    <property type="entry name" value="RESPONSE_REGULATORY"/>
    <property type="match status" value="1"/>
</dbReference>
<dbReference type="InterPro" id="IPR009057">
    <property type="entry name" value="Homeodomain-like_sf"/>
</dbReference>
<dbReference type="SMART" id="SM00342">
    <property type="entry name" value="HTH_ARAC"/>
    <property type="match status" value="1"/>
</dbReference>
<evidence type="ECO:0000256" key="2">
    <source>
        <dbReference type="ARBA" id="ARBA00023125"/>
    </source>
</evidence>
<dbReference type="Gene3D" id="1.10.10.60">
    <property type="entry name" value="Homeodomain-like"/>
    <property type="match status" value="2"/>
</dbReference>
<feature type="domain" description="Response regulatory" evidence="6">
    <location>
        <begin position="3"/>
        <end position="120"/>
    </location>
</feature>
<proteinExistence type="predicted"/>
<dbReference type="InterPro" id="IPR018060">
    <property type="entry name" value="HTH_AraC"/>
</dbReference>
<keyword evidence="8" id="KW-1185">Reference proteome</keyword>
<dbReference type="CDD" id="cd17536">
    <property type="entry name" value="REC_YesN-like"/>
    <property type="match status" value="1"/>
</dbReference>
<keyword evidence="1" id="KW-0805">Transcription regulation</keyword>
<evidence type="ECO:0000256" key="1">
    <source>
        <dbReference type="ARBA" id="ARBA00023015"/>
    </source>
</evidence>
<dbReference type="InterPro" id="IPR001789">
    <property type="entry name" value="Sig_transdc_resp-reg_receiver"/>
</dbReference>
<dbReference type="RefSeq" id="WP_377493748.1">
    <property type="nucleotide sequence ID" value="NZ_JBHMDO010000018.1"/>
</dbReference>
<keyword evidence="3" id="KW-0804">Transcription</keyword>
<dbReference type="PANTHER" id="PTHR43280:SF28">
    <property type="entry name" value="HTH-TYPE TRANSCRIPTIONAL ACTIVATOR RHAS"/>
    <property type="match status" value="1"/>
</dbReference>
<dbReference type="InterPro" id="IPR018062">
    <property type="entry name" value="HTH_AraC-typ_CS"/>
</dbReference>
<gene>
    <name evidence="7" type="ORF">ACFFSY_11000</name>
</gene>
<dbReference type="PROSITE" id="PS01124">
    <property type="entry name" value="HTH_ARAC_FAMILY_2"/>
    <property type="match status" value="1"/>
</dbReference>